<dbReference type="Proteomes" id="UP000182258">
    <property type="component" value="Unassembled WGS sequence"/>
</dbReference>
<dbReference type="SUPFAM" id="SSF55729">
    <property type="entry name" value="Acyl-CoA N-acyltransferases (Nat)"/>
    <property type="match status" value="1"/>
</dbReference>
<dbReference type="Gene3D" id="3.40.630.30">
    <property type="match status" value="1"/>
</dbReference>
<dbReference type="GO" id="GO:0016747">
    <property type="term" value="F:acyltransferase activity, transferring groups other than amino-acyl groups"/>
    <property type="evidence" value="ECO:0007669"/>
    <property type="project" value="InterPro"/>
</dbReference>
<evidence type="ECO:0000313" key="2">
    <source>
        <dbReference type="EMBL" id="KKC31101.1"/>
    </source>
</evidence>
<evidence type="ECO:0000259" key="1">
    <source>
        <dbReference type="PROSITE" id="PS51186"/>
    </source>
</evidence>
<dbReference type="OrthoDB" id="7951363at2"/>
<evidence type="ECO:0000313" key="4">
    <source>
        <dbReference type="Proteomes" id="UP000033519"/>
    </source>
</evidence>
<organism evidence="3 5">
    <name type="scientific">Devosia psychrophila</name>
    <dbReference type="NCBI Taxonomy" id="728005"/>
    <lineage>
        <taxon>Bacteria</taxon>
        <taxon>Pseudomonadati</taxon>
        <taxon>Pseudomonadota</taxon>
        <taxon>Alphaproteobacteria</taxon>
        <taxon>Hyphomicrobiales</taxon>
        <taxon>Devosiaceae</taxon>
        <taxon>Devosia</taxon>
    </lineage>
</organism>
<dbReference type="InterPro" id="IPR000182">
    <property type="entry name" value="GNAT_dom"/>
</dbReference>
<dbReference type="PATRIC" id="fig|728005.3.peg.2612"/>
<evidence type="ECO:0000313" key="3">
    <source>
        <dbReference type="EMBL" id="SFC64281.1"/>
    </source>
</evidence>
<evidence type="ECO:0000313" key="5">
    <source>
        <dbReference type="Proteomes" id="UP000182258"/>
    </source>
</evidence>
<dbReference type="EMBL" id="LAPV01000228">
    <property type="protein sequence ID" value="KKC31101.1"/>
    <property type="molecule type" value="Genomic_DNA"/>
</dbReference>
<dbReference type="CDD" id="cd04301">
    <property type="entry name" value="NAT_SF"/>
    <property type="match status" value="1"/>
</dbReference>
<dbReference type="Proteomes" id="UP000033519">
    <property type="component" value="Unassembled WGS sequence"/>
</dbReference>
<accession>A0A0F5PRU3</accession>
<reference evidence="2 4" key="1">
    <citation type="submission" date="2015-03" db="EMBL/GenBank/DDBJ databases">
        <authorList>
            <person name="Lepp D."/>
            <person name="Hassan Y.I."/>
            <person name="Li X.-Z."/>
            <person name="Zhou T."/>
        </authorList>
    </citation>
    <scope>NUCLEOTIDE SEQUENCE [LARGE SCALE GENOMIC DNA]</scope>
    <source>
        <strain evidence="2 4">Cr7-05</strain>
    </source>
</reference>
<feature type="domain" description="N-acetyltransferase" evidence="1">
    <location>
        <begin position="12"/>
        <end position="151"/>
    </location>
</feature>
<reference evidence="3 5" key="2">
    <citation type="submission" date="2016-10" db="EMBL/GenBank/DDBJ databases">
        <authorList>
            <person name="de Groot N.N."/>
        </authorList>
    </citation>
    <scope>NUCLEOTIDE SEQUENCE [LARGE SCALE GENOMIC DNA]</scope>
    <source>
        <strain evidence="3 5">CGMCC 1.10210</strain>
    </source>
</reference>
<keyword evidence="4" id="KW-1185">Reference proteome</keyword>
<protein>
    <recommendedName>
        <fullName evidence="1">N-acetyltransferase domain-containing protein</fullName>
    </recommendedName>
</protein>
<sequence>MQKPLKHFQTFARLHDGSHDDAAALWALSDGLPGGLGGERPVWPALIQAEDCHVLVATECQLIIGAAVIWHHKDSAAARLAWLGVSSAAQGFGVGQLLVETAIARVGIEGAAVITAHLPAEATSLHGLLVDAGFIARDNGQLRLPIGRSMR</sequence>
<gene>
    <name evidence="3" type="ORF">SAMN04488059_10851</name>
    <name evidence="2" type="ORF">WH91_21125</name>
</gene>
<dbReference type="RefSeq" id="WP_046172977.1">
    <property type="nucleotide sequence ID" value="NZ_FOMB01000008.1"/>
</dbReference>
<dbReference type="AlphaFoldDB" id="A0A0F5PRU3"/>
<dbReference type="STRING" id="728005.SAMN04488059_10851"/>
<name>A0A0F5PRU3_9HYPH</name>
<dbReference type="PROSITE" id="PS51186">
    <property type="entry name" value="GNAT"/>
    <property type="match status" value="1"/>
</dbReference>
<dbReference type="InterPro" id="IPR016181">
    <property type="entry name" value="Acyl_CoA_acyltransferase"/>
</dbReference>
<dbReference type="EMBL" id="FOMB01000008">
    <property type="protein sequence ID" value="SFC64281.1"/>
    <property type="molecule type" value="Genomic_DNA"/>
</dbReference>
<proteinExistence type="predicted"/>
<dbReference type="Pfam" id="PF13508">
    <property type="entry name" value="Acetyltransf_7"/>
    <property type="match status" value="1"/>
</dbReference>